<dbReference type="Proteomes" id="UP001154114">
    <property type="component" value="Chromosome 3"/>
</dbReference>
<protein>
    <submittedName>
        <fullName evidence="1">Uncharacterized protein</fullName>
    </submittedName>
</protein>
<gene>
    <name evidence="1" type="ORF">CINC_LOCUS9475</name>
</gene>
<evidence type="ECO:0000313" key="1">
    <source>
        <dbReference type="EMBL" id="CAH0600553.1"/>
    </source>
</evidence>
<reference evidence="1" key="1">
    <citation type="submission" date="2021-12" db="EMBL/GenBank/DDBJ databases">
        <authorList>
            <person name="King R."/>
        </authorList>
    </citation>
    <scope>NUCLEOTIDE SEQUENCE</scope>
</reference>
<sequence length="230" mass="26108">MNNKCIINFIFLYVISFNSLVTTNNLTVTNNLKATNNLTVYDICPLYKKGPSLNIQDLVGSWMTVYTQPKPVDCFKFHIRATTELEREQYIVKYGTFNGRVNWSNCLLQVETPLGKHFLQGNGSQAGLMENIIILEENAGDYSLQNQSADIWTVFGRRGSEVLMIRDCYGDTAAAFARAPYWPTAPELSAIFHRSGIAALTHGRLLCEPQDHPTKQHIIHTEHEQHKRNC</sequence>
<dbReference type="EMBL" id="LR824006">
    <property type="protein sequence ID" value="CAH0600553.1"/>
    <property type="molecule type" value="Genomic_DNA"/>
</dbReference>
<keyword evidence="2" id="KW-1185">Reference proteome</keyword>
<evidence type="ECO:0000313" key="2">
    <source>
        <dbReference type="Proteomes" id="UP001154114"/>
    </source>
</evidence>
<dbReference type="OrthoDB" id="7167987at2759"/>
<name>A0A9P0FVH4_CHRIL</name>
<organism evidence="1 2">
    <name type="scientific">Chrysodeixis includens</name>
    <name type="common">Soybean looper</name>
    <name type="synonym">Pseudoplusia includens</name>
    <dbReference type="NCBI Taxonomy" id="689277"/>
    <lineage>
        <taxon>Eukaryota</taxon>
        <taxon>Metazoa</taxon>
        <taxon>Ecdysozoa</taxon>
        <taxon>Arthropoda</taxon>
        <taxon>Hexapoda</taxon>
        <taxon>Insecta</taxon>
        <taxon>Pterygota</taxon>
        <taxon>Neoptera</taxon>
        <taxon>Endopterygota</taxon>
        <taxon>Lepidoptera</taxon>
        <taxon>Glossata</taxon>
        <taxon>Ditrysia</taxon>
        <taxon>Noctuoidea</taxon>
        <taxon>Noctuidae</taxon>
        <taxon>Plusiinae</taxon>
        <taxon>Chrysodeixis</taxon>
    </lineage>
</organism>
<proteinExistence type="predicted"/>
<dbReference type="AlphaFoldDB" id="A0A9P0FVH4"/>
<accession>A0A9P0FVH4</accession>